<name>A0ACC6AG31_NITWI</name>
<gene>
    <name evidence="1" type="ORF">J2S34_000890</name>
</gene>
<dbReference type="Proteomes" id="UP001205486">
    <property type="component" value="Unassembled WGS sequence"/>
</dbReference>
<reference evidence="1" key="1">
    <citation type="submission" date="2022-03" db="EMBL/GenBank/DDBJ databases">
        <title>Interactions between chemoautotrophic and heterotrophic bacteria.</title>
        <authorList>
            <person name="Santoro A."/>
        </authorList>
    </citation>
    <scope>NUCLEOTIDE SEQUENCE</scope>
    <source>
        <strain evidence="1">Nb-106</strain>
    </source>
</reference>
<proteinExistence type="predicted"/>
<evidence type="ECO:0000313" key="2">
    <source>
        <dbReference type="Proteomes" id="UP001205486"/>
    </source>
</evidence>
<evidence type="ECO:0000313" key="1">
    <source>
        <dbReference type="EMBL" id="MCP1998468.1"/>
    </source>
</evidence>
<sequence>MPLLMFGAIIGCGVLFYASYRYVRSHPPIREEDETPKEIAKRD</sequence>
<dbReference type="EMBL" id="JALJZS010000001">
    <property type="protein sequence ID" value="MCP1998468.1"/>
    <property type="molecule type" value="Genomic_DNA"/>
</dbReference>
<keyword evidence="2" id="KW-1185">Reference proteome</keyword>
<organism evidence="1 2">
    <name type="scientific">Nitrobacter winogradskyi</name>
    <name type="common">Nitrobacter agilis</name>
    <dbReference type="NCBI Taxonomy" id="913"/>
    <lineage>
        <taxon>Bacteria</taxon>
        <taxon>Pseudomonadati</taxon>
        <taxon>Pseudomonadota</taxon>
        <taxon>Alphaproteobacteria</taxon>
        <taxon>Hyphomicrobiales</taxon>
        <taxon>Nitrobacteraceae</taxon>
        <taxon>Nitrobacter</taxon>
    </lineage>
</organism>
<protein>
    <submittedName>
        <fullName evidence="1">Uncharacterized protein</fullName>
    </submittedName>
</protein>
<accession>A0ACC6AG31</accession>
<comment type="caution">
    <text evidence="1">The sequence shown here is derived from an EMBL/GenBank/DDBJ whole genome shotgun (WGS) entry which is preliminary data.</text>
</comment>